<evidence type="ECO:0000313" key="3">
    <source>
        <dbReference type="Proteomes" id="UP001595457"/>
    </source>
</evidence>
<protein>
    <submittedName>
        <fullName evidence="2">Cellulose biosynthesis protein BcsG</fullName>
        <ecNumber evidence="2">2.7.8.-</ecNumber>
    </submittedName>
</protein>
<dbReference type="RefSeq" id="WP_377814796.1">
    <property type="nucleotide sequence ID" value="NZ_JBHRSJ010000029.1"/>
</dbReference>
<comment type="caution">
    <text evidence="2">The sequence shown here is derived from an EMBL/GenBank/DDBJ whole genome shotgun (WGS) entry which is preliminary data.</text>
</comment>
<keyword evidence="1" id="KW-0472">Membrane</keyword>
<evidence type="ECO:0000256" key="1">
    <source>
        <dbReference type="SAM" id="Phobius"/>
    </source>
</evidence>
<keyword evidence="1" id="KW-1133">Transmembrane helix</keyword>
<keyword evidence="3" id="KW-1185">Reference proteome</keyword>
<sequence>MTLPAVASSPRWRGLGAWNLYFLAKFALVWFGLLNFQALPNLLFAAALLLPLPRWAAHLRTVLALPAGIALLYHDSWLPPLERLLERQEALLEFSPAYLLELAGRFVDWHELGAALLLLLAYQLLAPWLRLTTVSLAGLLWLGLQALPMPYATALPPMAQAAAPQAGGNAAPAGAGGPPDNATLERYLADFYRGEAERQVSFDSARPGPAFDLLFLNVCSLAWDDLRSVGLDRHPLLQRLDIRFDDFNSATAYSGPAALRLQRANCGQSPHAALYEPAPEQCQLFDQLARLGYHIELALNHDGRFDNYLQAIRQSGHLPAPLFPPDSLPRALVGFDASPINRDLDQLEAWWKQRQADPSQRVSLLYQTITLHDGNRIVRPEGGTRSAGYAERAQRMLDDLDAFVGQLERSGRPTVVVLIPEHGASLHGDRLQIAGMREIPSPSITHIPVGVKLVGLPLDGASGPQRIGTPTSYLALAELLTRLYAGPPAGQAGYDLASLARDLPQTAKVSENSGSVVLEYAGRPYVRLQDQGQWLPYPQSQP</sequence>
<feature type="transmembrane region" description="Helical" evidence="1">
    <location>
        <begin position="20"/>
        <end position="50"/>
    </location>
</feature>
<dbReference type="EMBL" id="JBHRSJ010000029">
    <property type="protein sequence ID" value="MFC2973130.1"/>
    <property type="molecule type" value="Genomic_DNA"/>
</dbReference>
<dbReference type="GO" id="GO:0016740">
    <property type="term" value="F:transferase activity"/>
    <property type="evidence" value="ECO:0007669"/>
    <property type="project" value="UniProtKB-KW"/>
</dbReference>
<accession>A0ABV7AUZ7</accession>
<proteinExistence type="predicted"/>
<dbReference type="NCBIfam" id="TIGR03368">
    <property type="entry name" value="cellulose_yhjU"/>
    <property type="match status" value="1"/>
</dbReference>
<dbReference type="InterPro" id="IPR017744">
    <property type="entry name" value="BcsG"/>
</dbReference>
<organism evidence="2 3">
    <name type="scientific">Azotobacter bryophylli</name>
    <dbReference type="NCBI Taxonomy" id="1986537"/>
    <lineage>
        <taxon>Bacteria</taxon>
        <taxon>Pseudomonadati</taxon>
        <taxon>Pseudomonadota</taxon>
        <taxon>Gammaproteobacteria</taxon>
        <taxon>Pseudomonadales</taxon>
        <taxon>Pseudomonadaceae</taxon>
        <taxon>Azotobacter</taxon>
    </lineage>
</organism>
<dbReference type="EC" id="2.7.8.-" evidence="2"/>
<gene>
    <name evidence="2" type="primary">bcsG</name>
    <name evidence="2" type="ORF">ACFOJE_13015</name>
</gene>
<evidence type="ECO:0000313" key="2">
    <source>
        <dbReference type="EMBL" id="MFC2973130.1"/>
    </source>
</evidence>
<name>A0ABV7AUZ7_9GAMM</name>
<keyword evidence="2" id="KW-0808">Transferase</keyword>
<dbReference type="Proteomes" id="UP001595457">
    <property type="component" value="Unassembled WGS sequence"/>
</dbReference>
<dbReference type="Pfam" id="PF11658">
    <property type="entry name" value="CBP_BcsG"/>
    <property type="match status" value="1"/>
</dbReference>
<keyword evidence="1" id="KW-0812">Transmembrane</keyword>
<reference evidence="3" key="1">
    <citation type="journal article" date="2019" name="Int. J. Syst. Evol. Microbiol.">
        <title>The Global Catalogue of Microorganisms (GCM) 10K type strain sequencing project: providing services to taxonomists for standard genome sequencing and annotation.</title>
        <authorList>
            <consortium name="The Broad Institute Genomics Platform"/>
            <consortium name="The Broad Institute Genome Sequencing Center for Infectious Disease"/>
            <person name="Wu L."/>
            <person name="Ma J."/>
        </authorList>
    </citation>
    <scope>NUCLEOTIDE SEQUENCE [LARGE SCALE GENOMIC DNA]</scope>
    <source>
        <strain evidence="3">KCTC 62195</strain>
    </source>
</reference>